<dbReference type="InParanoid" id="F4S8J5"/>
<sequence>MNASQDFNQSFREFLKVFNGNLEILDKNLKDFHSDSYSKFSEILKKEVHILEVVDAQYKELYRITRQDNKDLSSLDKKIVSFLNQFPLESLNQFLEKNFTSTLSLSDINENLLDFKASLNEFCENRESEKPSVVQNDLVMTTLIENLHEKLIQKLENKLYQDTSSSDEINKFLQDQNLAVENEKIQRSNFQDFLTKSVEEIKENQTQFENSTNSKLDRIENMLRKLTNDNQRDVEHVQEPVQSSTLPRNRVGSMVKALCCNRTIQW</sequence>
<dbReference type="RefSeq" id="XP_007417681.1">
    <property type="nucleotide sequence ID" value="XM_007417619.1"/>
</dbReference>
<dbReference type="AlphaFoldDB" id="F4S8J5"/>
<evidence type="ECO:0000313" key="2">
    <source>
        <dbReference type="Proteomes" id="UP000001072"/>
    </source>
</evidence>
<evidence type="ECO:0000313" key="1">
    <source>
        <dbReference type="EMBL" id="EGF99000.1"/>
    </source>
</evidence>
<name>F4S8J5_MELLP</name>
<dbReference type="EMBL" id="GL883165">
    <property type="protein sequence ID" value="EGF99000.1"/>
    <property type="molecule type" value="Genomic_DNA"/>
</dbReference>
<accession>F4S8J5</accession>
<keyword evidence="2" id="KW-1185">Reference proteome</keyword>
<protein>
    <submittedName>
        <fullName evidence="1">Uncharacterized protein</fullName>
    </submittedName>
</protein>
<dbReference type="Proteomes" id="UP000001072">
    <property type="component" value="Unassembled WGS sequence"/>
</dbReference>
<proteinExistence type="predicted"/>
<dbReference type="KEGG" id="mlr:MELLADRAFT_68866"/>
<reference evidence="2" key="1">
    <citation type="journal article" date="2011" name="Proc. Natl. Acad. Sci. U.S.A.">
        <title>Obligate biotrophy features unraveled by the genomic analysis of rust fungi.</title>
        <authorList>
            <person name="Duplessis S."/>
            <person name="Cuomo C.A."/>
            <person name="Lin Y.-C."/>
            <person name="Aerts A."/>
            <person name="Tisserant E."/>
            <person name="Veneault-Fourrey C."/>
            <person name="Joly D.L."/>
            <person name="Hacquard S."/>
            <person name="Amselem J."/>
            <person name="Cantarel B.L."/>
            <person name="Chiu R."/>
            <person name="Coutinho P.M."/>
            <person name="Feau N."/>
            <person name="Field M."/>
            <person name="Frey P."/>
            <person name="Gelhaye E."/>
            <person name="Goldberg J."/>
            <person name="Grabherr M.G."/>
            <person name="Kodira C.D."/>
            <person name="Kohler A."/>
            <person name="Kuees U."/>
            <person name="Lindquist E.A."/>
            <person name="Lucas S.M."/>
            <person name="Mago R."/>
            <person name="Mauceli E."/>
            <person name="Morin E."/>
            <person name="Murat C."/>
            <person name="Pangilinan J.L."/>
            <person name="Park R."/>
            <person name="Pearson M."/>
            <person name="Quesneville H."/>
            <person name="Rouhier N."/>
            <person name="Sakthikumar S."/>
            <person name="Salamov A.A."/>
            <person name="Schmutz J."/>
            <person name="Selles B."/>
            <person name="Shapiro H."/>
            <person name="Tanguay P."/>
            <person name="Tuskan G.A."/>
            <person name="Henrissat B."/>
            <person name="Van de Peer Y."/>
            <person name="Rouze P."/>
            <person name="Ellis J.G."/>
            <person name="Dodds P.N."/>
            <person name="Schein J.E."/>
            <person name="Zhong S."/>
            <person name="Hamelin R.C."/>
            <person name="Grigoriev I.V."/>
            <person name="Szabo L.J."/>
            <person name="Martin F."/>
        </authorList>
    </citation>
    <scope>NUCLEOTIDE SEQUENCE [LARGE SCALE GENOMIC DNA]</scope>
    <source>
        <strain evidence="2">98AG31 / pathotype 3-4-7</strain>
    </source>
</reference>
<gene>
    <name evidence="1" type="ORF">MELLADRAFT_68866</name>
</gene>
<dbReference type="HOGENOM" id="CLU_950208_0_0_1"/>
<dbReference type="VEuPathDB" id="FungiDB:MELLADRAFT_68866"/>
<organism evidence="2">
    <name type="scientific">Melampsora larici-populina (strain 98AG31 / pathotype 3-4-7)</name>
    <name type="common">Poplar leaf rust fungus</name>
    <dbReference type="NCBI Taxonomy" id="747676"/>
    <lineage>
        <taxon>Eukaryota</taxon>
        <taxon>Fungi</taxon>
        <taxon>Dikarya</taxon>
        <taxon>Basidiomycota</taxon>
        <taxon>Pucciniomycotina</taxon>
        <taxon>Pucciniomycetes</taxon>
        <taxon>Pucciniales</taxon>
        <taxon>Melampsoraceae</taxon>
        <taxon>Melampsora</taxon>
    </lineage>
</organism>
<dbReference type="GeneID" id="18931126"/>